<name>A0A284QWY7_ARMOS</name>
<proteinExistence type="predicted"/>
<sequence>MEWAHNGDGVRWINGLYGTGKPHFGQGEGEQQRHPVRAAMVLGEFVAGRGRNFADYATTQTRIRSPRAASPTMACLCLEGLDMFFEHMLQSRVRSGYVDEQKAPTIPARKLPLCSIDYWLRRIRMDIDYSMPPHLALRTEPFIRACLCAYYFVTFTATKSPSTLLIQADESAAARVNTRRGDEEIPRLAGCTKRLPSEDQFIQSNMVASATTAYILLAIEVTVAVDASLKNWEE</sequence>
<dbReference type="AlphaFoldDB" id="A0A284QWY7"/>
<keyword evidence="2" id="KW-1185">Reference proteome</keyword>
<dbReference type="EMBL" id="FUEG01000003">
    <property type="protein sequence ID" value="SJL00965.1"/>
    <property type="molecule type" value="Genomic_DNA"/>
</dbReference>
<dbReference type="Proteomes" id="UP000219338">
    <property type="component" value="Unassembled WGS sequence"/>
</dbReference>
<evidence type="ECO:0000313" key="2">
    <source>
        <dbReference type="Proteomes" id="UP000219338"/>
    </source>
</evidence>
<gene>
    <name evidence="1" type="ORF">ARMOST_04278</name>
</gene>
<organism evidence="1 2">
    <name type="scientific">Armillaria ostoyae</name>
    <name type="common">Armillaria root rot fungus</name>
    <dbReference type="NCBI Taxonomy" id="47428"/>
    <lineage>
        <taxon>Eukaryota</taxon>
        <taxon>Fungi</taxon>
        <taxon>Dikarya</taxon>
        <taxon>Basidiomycota</taxon>
        <taxon>Agaricomycotina</taxon>
        <taxon>Agaricomycetes</taxon>
        <taxon>Agaricomycetidae</taxon>
        <taxon>Agaricales</taxon>
        <taxon>Marasmiineae</taxon>
        <taxon>Physalacriaceae</taxon>
        <taxon>Armillaria</taxon>
    </lineage>
</organism>
<reference evidence="2" key="1">
    <citation type="journal article" date="2017" name="Nat. Ecol. Evol.">
        <title>Genome expansion and lineage-specific genetic innovations in the forest pathogenic fungi Armillaria.</title>
        <authorList>
            <person name="Sipos G."/>
            <person name="Prasanna A.N."/>
            <person name="Walter M.C."/>
            <person name="O'Connor E."/>
            <person name="Balint B."/>
            <person name="Krizsan K."/>
            <person name="Kiss B."/>
            <person name="Hess J."/>
            <person name="Varga T."/>
            <person name="Slot J."/>
            <person name="Riley R."/>
            <person name="Boka B."/>
            <person name="Rigling D."/>
            <person name="Barry K."/>
            <person name="Lee J."/>
            <person name="Mihaltcheva S."/>
            <person name="LaButti K."/>
            <person name="Lipzen A."/>
            <person name="Waldron R."/>
            <person name="Moloney N.M."/>
            <person name="Sperisen C."/>
            <person name="Kredics L."/>
            <person name="Vagvoelgyi C."/>
            <person name="Patrignani A."/>
            <person name="Fitzpatrick D."/>
            <person name="Nagy I."/>
            <person name="Doyle S."/>
            <person name="Anderson J.B."/>
            <person name="Grigoriev I.V."/>
            <person name="Gueldener U."/>
            <person name="Muensterkoetter M."/>
            <person name="Nagy L.G."/>
        </authorList>
    </citation>
    <scope>NUCLEOTIDE SEQUENCE [LARGE SCALE GENOMIC DNA]</scope>
    <source>
        <strain evidence="2">C18/9</strain>
    </source>
</reference>
<evidence type="ECO:0000313" key="1">
    <source>
        <dbReference type="EMBL" id="SJL00965.1"/>
    </source>
</evidence>
<accession>A0A284QWY7</accession>
<protein>
    <submittedName>
        <fullName evidence="1">Uncharacterized protein</fullName>
    </submittedName>
</protein>